<evidence type="ECO:0000313" key="1">
    <source>
        <dbReference type="EMBL" id="SMF86854.1"/>
    </source>
</evidence>
<dbReference type="Proteomes" id="UP000192940">
    <property type="component" value="Chromosome I"/>
</dbReference>
<evidence type="ECO:0000313" key="2">
    <source>
        <dbReference type="Proteomes" id="UP000192940"/>
    </source>
</evidence>
<reference evidence="1 2" key="1">
    <citation type="submission" date="2017-04" db="EMBL/GenBank/DDBJ databases">
        <authorList>
            <person name="Afonso C.L."/>
            <person name="Miller P.J."/>
            <person name="Scott M.A."/>
            <person name="Spackman E."/>
            <person name="Goraichik I."/>
            <person name="Dimitrov K.M."/>
            <person name="Suarez D.L."/>
            <person name="Swayne D.E."/>
        </authorList>
    </citation>
    <scope>NUCLEOTIDE SEQUENCE [LARGE SCALE GENOMIC DNA]</scope>
    <source>
        <strain evidence="1 2">N3/975</strain>
    </source>
</reference>
<dbReference type="STRING" id="1313296.SAMN05661091_3527"/>
<gene>
    <name evidence="1" type="ORF">SAMN05661091_3527</name>
</gene>
<proteinExistence type="predicted"/>
<name>A0A1X7HJ69_9BACL</name>
<sequence length="106" mass="11793">MSIWLWILAVSVVLAVLVLVVNAKAKAGANMGFDIKRDKQGNVILFDTPGMRADAADSFDLTIEMEKRGHKMSNGMSWNDMIYSSSQRSSTLFLCFLRGSRNGFQN</sequence>
<organism evidence="1 2">
    <name type="scientific">Paenibacillus uliginis N3/975</name>
    <dbReference type="NCBI Taxonomy" id="1313296"/>
    <lineage>
        <taxon>Bacteria</taxon>
        <taxon>Bacillati</taxon>
        <taxon>Bacillota</taxon>
        <taxon>Bacilli</taxon>
        <taxon>Bacillales</taxon>
        <taxon>Paenibacillaceae</taxon>
        <taxon>Paenibacillus</taxon>
    </lineage>
</organism>
<dbReference type="EMBL" id="LT840184">
    <property type="protein sequence ID" value="SMF86854.1"/>
    <property type="molecule type" value="Genomic_DNA"/>
</dbReference>
<dbReference type="RefSeq" id="WP_208914371.1">
    <property type="nucleotide sequence ID" value="NZ_LT840184.1"/>
</dbReference>
<accession>A0A1X7HJ69</accession>
<keyword evidence="2" id="KW-1185">Reference proteome</keyword>
<protein>
    <submittedName>
        <fullName evidence="1">Uncharacterized protein</fullName>
    </submittedName>
</protein>
<dbReference type="AlphaFoldDB" id="A0A1X7HJ69"/>